<dbReference type="EMBL" id="JBIAMX010000019">
    <property type="protein sequence ID" value="MFF0546186.1"/>
    <property type="molecule type" value="Genomic_DNA"/>
</dbReference>
<organism evidence="9 10">
    <name type="scientific">Nocardia thailandica</name>
    <dbReference type="NCBI Taxonomy" id="257275"/>
    <lineage>
        <taxon>Bacteria</taxon>
        <taxon>Bacillati</taxon>
        <taxon>Actinomycetota</taxon>
        <taxon>Actinomycetes</taxon>
        <taxon>Mycobacteriales</taxon>
        <taxon>Nocardiaceae</taxon>
        <taxon>Nocardia</taxon>
    </lineage>
</organism>
<evidence type="ECO:0000256" key="4">
    <source>
        <dbReference type="ARBA" id="ARBA00022692"/>
    </source>
</evidence>
<evidence type="ECO:0000256" key="7">
    <source>
        <dbReference type="SAM" id="Phobius"/>
    </source>
</evidence>
<protein>
    <submittedName>
        <fullName evidence="9">ABC transporter permease</fullName>
    </submittedName>
</protein>
<dbReference type="Proteomes" id="UP001601444">
    <property type="component" value="Unassembled WGS sequence"/>
</dbReference>
<evidence type="ECO:0000256" key="5">
    <source>
        <dbReference type="ARBA" id="ARBA00022989"/>
    </source>
</evidence>
<evidence type="ECO:0000256" key="1">
    <source>
        <dbReference type="ARBA" id="ARBA00004651"/>
    </source>
</evidence>
<feature type="transmembrane region" description="Helical" evidence="7">
    <location>
        <begin position="226"/>
        <end position="248"/>
    </location>
</feature>
<keyword evidence="6 7" id="KW-0472">Membrane</keyword>
<gene>
    <name evidence="9" type="ORF">ACFYTF_25465</name>
</gene>
<evidence type="ECO:0000256" key="3">
    <source>
        <dbReference type="ARBA" id="ARBA00022475"/>
    </source>
</evidence>
<dbReference type="InterPro" id="IPR051328">
    <property type="entry name" value="T7SS_ABC-Transporter"/>
</dbReference>
<keyword evidence="4 7" id="KW-0812">Transmembrane</keyword>
<feature type="transmembrane region" description="Helical" evidence="7">
    <location>
        <begin position="12"/>
        <end position="36"/>
    </location>
</feature>
<feature type="domain" description="DUF3533" evidence="8">
    <location>
        <begin position="22"/>
        <end position="391"/>
    </location>
</feature>
<name>A0ABW6PUT0_9NOCA</name>
<evidence type="ECO:0000313" key="10">
    <source>
        <dbReference type="Proteomes" id="UP001601444"/>
    </source>
</evidence>
<dbReference type="InterPro" id="IPR022703">
    <property type="entry name" value="DUF3533"/>
</dbReference>
<feature type="transmembrane region" description="Helical" evidence="7">
    <location>
        <begin position="278"/>
        <end position="298"/>
    </location>
</feature>
<proteinExistence type="inferred from homology"/>
<keyword evidence="5 7" id="KW-1133">Transmembrane helix</keyword>
<dbReference type="Gene3D" id="3.40.1710.10">
    <property type="entry name" value="abc type-2 transporter like domain"/>
    <property type="match status" value="1"/>
</dbReference>
<keyword evidence="10" id="KW-1185">Reference proteome</keyword>
<dbReference type="PANTHER" id="PTHR43077:SF8">
    <property type="entry name" value="DOXORUBICIN RESISTANCE ABC TRANSPORTER PERMEASE PROTEIN DRRB"/>
    <property type="match status" value="1"/>
</dbReference>
<reference evidence="9 10" key="1">
    <citation type="submission" date="2024-10" db="EMBL/GenBank/DDBJ databases">
        <title>The Natural Products Discovery Center: Release of the First 8490 Sequenced Strains for Exploring Actinobacteria Biosynthetic Diversity.</title>
        <authorList>
            <person name="Kalkreuter E."/>
            <person name="Kautsar S.A."/>
            <person name="Yang D."/>
            <person name="Bader C.D."/>
            <person name="Teijaro C.N."/>
            <person name="Fluegel L."/>
            <person name="Davis C.M."/>
            <person name="Simpson J.R."/>
            <person name="Lauterbach L."/>
            <person name="Steele A.D."/>
            <person name="Gui C."/>
            <person name="Meng S."/>
            <person name="Li G."/>
            <person name="Viehrig K."/>
            <person name="Ye F."/>
            <person name="Su P."/>
            <person name="Kiefer A.F."/>
            <person name="Nichols A."/>
            <person name="Cepeda A.J."/>
            <person name="Yan W."/>
            <person name="Fan B."/>
            <person name="Jiang Y."/>
            <person name="Adhikari A."/>
            <person name="Zheng C.-J."/>
            <person name="Schuster L."/>
            <person name="Cowan T.M."/>
            <person name="Smanski M.J."/>
            <person name="Chevrette M.G."/>
            <person name="De Carvalho L.P.S."/>
            <person name="Shen B."/>
        </authorList>
    </citation>
    <scope>NUCLEOTIDE SEQUENCE [LARGE SCALE GENOMIC DNA]</scope>
    <source>
        <strain evidence="9 10">NPDC004045</strain>
    </source>
</reference>
<comment type="caution">
    <text evidence="9">The sequence shown here is derived from an EMBL/GenBank/DDBJ whole genome shotgun (WGS) entry which is preliminary data.</text>
</comment>
<evidence type="ECO:0000313" key="9">
    <source>
        <dbReference type="EMBL" id="MFF0546186.1"/>
    </source>
</evidence>
<dbReference type="Pfam" id="PF12051">
    <property type="entry name" value="DUF3533"/>
    <property type="match status" value="1"/>
</dbReference>
<dbReference type="RefSeq" id="WP_387702615.1">
    <property type="nucleotide sequence ID" value="NZ_JBIAMX010000019.1"/>
</dbReference>
<comment type="subcellular location">
    <subcellularLocation>
        <location evidence="1">Cell membrane</location>
        <topology evidence="1">Multi-pass membrane protein</topology>
    </subcellularLocation>
</comment>
<accession>A0ABW6PUT0</accession>
<evidence type="ECO:0000256" key="6">
    <source>
        <dbReference type="ARBA" id="ARBA00023136"/>
    </source>
</evidence>
<feature type="transmembrane region" description="Helical" evidence="7">
    <location>
        <begin position="310"/>
        <end position="333"/>
    </location>
</feature>
<dbReference type="PANTHER" id="PTHR43077">
    <property type="entry name" value="TRANSPORT PERMEASE YVFS-RELATED"/>
    <property type="match status" value="1"/>
</dbReference>
<sequence length="441" mass="47333">MDTLRIPPRRWARILLAPTAVLTVVMTLLGVMYLAYISDPEGNLHDFPVALVNQDVGDTIDRGGRTEQVNFGKQVAEALEAGVPADQVDLKVVGIAEAERLLRSAQIYGVIIIPGDFSKRLGILGVGSVVGGEIERPIITVMTSPRMGPYSAGIVNRIGERAMTEVNKQVGQQLTTQVRDTLAATPAGAPAPQVSGAAALTLATPIQVVEQEWRPLGANLGMGLTAFFYALLILMAGVVGAMVIHTMVDAQLGFQPTEYGPWYVHYPPQPISRFHTLLIKWGVMIVVANVVSLIYLLVAKALDIPIERPVQLFLFSVLALIAVGMTCMASLAAFGTAGLLINLAVFLILGLPSSSGTVPIEATPTYIAWLAEFEPMHQVFLGVRSILYFESDYSAGLGRGIWMSLLGLAIALVGGIAITKYYDYKGLHRENLVDKEKAAAA</sequence>
<evidence type="ECO:0000259" key="8">
    <source>
        <dbReference type="Pfam" id="PF12051"/>
    </source>
</evidence>
<feature type="transmembrane region" description="Helical" evidence="7">
    <location>
        <begin position="401"/>
        <end position="422"/>
    </location>
</feature>
<evidence type="ECO:0000256" key="2">
    <source>
        <dbReference type="ARBA" id="ARBA00007783"/>
    </source>
</evidence>
<comment type="similarity">
    <text evidence="2">Belongs to the ABC-2 integral membrane protein family.</text>
</comment>
<keyword evidence="3" id="KW-1003">Cell membrane</keyword>